<organism evidence="1 2">
    <name type="scientific">Bacillus cereus</name>
    <dbReference type="NCBI Taxonomy" id="1396"/>
    <lineage>
        <taxon>Bacteria</taxon>
        <taxon>Bacillati</taxon>
        <taxon>Bacillota</taxon>
        <taxon>Bacilli</taxon>
        <taxon>Bacillales</taxon>
        <taxon>Bacillaceae</taxon>
        <taxon>Bacillus</taxon>
        <taxon>Bacillus cereus group</taxon>
    </lineage>
</organism>
<gene>
    <name evidence="1" type="ORF">CN980_11345</name>
</gene>
<dbReference type="AlphaFoldDB" id="A0A9X7CC10"/>
<comment type="caution">
    <text evidence="1">The sequence shown here is derived from an EMBL/GenBank/DDBJ whole genome shotgun (WGS) entry which is preliminary data.</text>
</comment>
<evidence type="ECO:0000313" key="1">
    <source>
        <dbReference type="EMBL" id="PGO77614.1"/>
    </source>
</evidence>
<dbReference type="RefSeq" id="WP_098771073.1">
    <property type="nucleotide sequence ID" value="NZ_NUIQ01000103.1"/>
</dbReference>
<evidence type="ECO:0000313" key="2">
    <source>
        <dbReference type="Proteomes" id="UP000223834"/>
    </source>
</evidence>
<sequence length="222" mass="26519">MEKHIQLELLDIKKDDEQFFRSDEFAEALAMVWGFGSQHTTYFVLRSPNKEILNRFKQIVRNPVSMFDRDIDKEYGTYTQWNLVYNSNHPFILQIKKLGWTPKTHQVRNYPVGNFNEDVFVQTYIRLHYTLDTICARKQYIRPRIRINGSKNVLYGISTFLEQRLGIGKKKPQKHQKSTTTSTIYYHSREEIPIMLKYIEDFEALQKFESMKLGYVNREVMS</sequence>
<accession>A0A9X7CC10</accession>
<name>A0A9X7CC10_BACCE</name>
<dbReference type="Proteomes" id="UP000223834">
    <property type="component" value="Unassembled WGS sequence"/>
</dbReference>
<reference evidence="1 2" key="1">
    <citation type="submission" date="2017-09" db="EMBL/GenBank/DDBJ databases">
        <title>Large-scale bioinformatics analysis of Bacillus genomes uncovers conserved roles of natural products in bacterial physiology.</title>
        <authorList>
            <consortium name="Agbiome Team Llc"/>
            <person name="Bleich R.M."/>
            <person name="Grubbs K.J."/>
            <person name="Santa Maria K.C."/>
            <person name="Allen S.E."/>
            <person name="Farag S."/>
            <person name="Shank E.A."/>
            <person name="Bowers A."/>
        </authorList>
    </citation>
    <scope>NUCLEOTIDE SEQUENCE [LARGE SCALE GENOMIC DNA]</scope>
    <source>
        <strain evidence="1 2">AFS049141</strain>
    </source>
</reference>
<protein>
    <submittedName>
        <fullName evidence="1">Uncharacterized protein</fullName>
    </submittedName>
</protein>
<proteinExistence type="predicted"/>
<dbReference type="EMBL" id="NUIQ01000103">
    <property type="protein sequence ID" value="PGO77614.1"/>
    <property type="molecule type" value="Genomic_DNA"/>
</dbReference>